<evidence type="ECO:0000256" key="5">
    <source>
        <dbReference type="ARBA" id="ARBA00038894"/>
    </source>
</evidence>
<dbReference type="InterPro" id="IPR003736">
    <property type="entry name" value="PAAI_dom"/>
</dbReference>
<dbReference type="Gene3D" id="3.10.129.10">
    <property type="entry name" value="Hotdog Thioesterase"/>
    <property type="match status" value="1"/>
</dbReference>
<dbReference type="EC" id="3.1.2.20" evidence="5"/>
<evidence type="ECO:0000313" key="10">
    <source>
        <dbReference type="Proteomes" id="UP000231987"/>
    </source>
</evidence>
<evidence type="ECO:0000256" key="4">
    <source>
        <dbReference type="ARBA" id="ARBA00038381"/>
    </source>
</evidence>
<dbReference type="GO" id="GO:0047617">
    <property type="term" value="F:fatty acyl-CoA hydrolase activity"/>
    <property type="evidence" value="ECO:0007669"/>
    <property type="project" value="UniProtKB-EC"/>
</dbReference>
<dbReference type="Proteomes" id="UP000231987">
    <property type="component" value="Unassembled WGS sequence"/>
</dbReference>
<comment type="catalytic activity">
    <reaction evidence="7">
        <text>a medium-chain fatty acyl-CoA + H2O = a medium-chain fatty acid + CoA + H(+)</text>
        <dbReference type="Rhea" id="RHEA:68184"/>
        <dbReference type="ChEBI" id="CHEBI:15377"/>
        <dbReference type="ChEBI" id="CHEBI:15378"/>
        <dbReference type="ChEBI" id="CHEBI:57287"/>
        <dbReference type="ChEBI" id="CHEBI:59558"/>
        <dbReference type="ChEBI" id="CHEBI:90546"/>
    </reaction>
</comment>
<dbReference type="InterPro" id="IPR006683">
    <property type="entry name" value="Thioestr_dom"/>
</dbReference>
<name>A0A2J0YUF2_RHIML</name>
<evidence type="ECO:0000256" key="3">
    <source>
        <dbReference type="ARBA" id="ARBA00036002"/>
    </source>
</evidence>
<protein>
    <recommendedName>
        <fullName evidence="6">Medium/long-chain acyl-CoA thioesterase YigI</fullName>
        <ecNumber evidence="5">3.1.2.20</ecNumber>
    </recommendedName>
</protein>
<gene>
    <name evidence="9" type="ORF">CEJ86_30140</name>
</gene>
<comment type="caution">
    <text evidence="9">The sequence shown here is derived from an EMBL/GenBank/DDBJ whole genome shotgun (WGS) entry which is preliminary data.</text>
</comment>
<comment type="similarity">
    <text evidence="4">Belongs to the YigI thioesterase family.</text>
</comment>
<dbReference type="NCBIfam" id="TIGR00369">
    <property type="entry name" value="unchar_dom_1"/>
    <property type="match status" value="1"/>
</dbReference>
<reference evidence="9 10" key="1">
    <citation type="submission" date="2017-06" db="EMBL/GenBank/DDBJ databases">
        <title>Ensifer strains isolated from leguminous trees and herbs display diverse denitrification phenotypes with some acting as strong N2O sinks.</title>
        <authorList>
            <person name="Woliy K."/>
            <person name="Mania D."/>
            <person name="Bakken L.R."/>
            <person name="Frostegard A."/>
        </authorList>
    </citation>
    <scope>NUCLEOTIDE SEQUENCE [LARGE SCALE GENOMIC DNA]</scope>
    <source>
        <strain evidence="9 10">AC50a</strain>
    </source>
</reference>
<evidence type="ECO:0000313" key="9">
    <source>
        <dbReference type="EMBL" id="PJR09877.1"/>
    </source>
</evidence>
<comment type="catalytic activity">
    <reaction evidence="2">
        <text>a fatty acyl-CoA + H2O = a fatty acid + CoA + H(+)</text>
        <dbReference type="Rhea" id="RHEA:16781"/>
        <dbReference type="ChEBI" id="CHEBI:15377"/>
        <dbReference type="ChEBI" id="CHEBI:15378"/>
        <dbReference type="ChEBI" id="CHEBI:28868"/>
        <dbReference type="ChEBI" id="CHEBI:57287"/>
        <dbReference type="ChEBI" id="CHEBI:77636"/>
        <dbReference type="EC" id="3.1.2.20"/>
    </reaction>
</comment>
<keyword evidence="1" id="KW-0378">Hydrolase</keyword>
<feature type="domain" description="Thioesterase" evidence="8">
    <location>
        <begin position="43"/>
        <end position="117"/>
    </location>
</feature>
<evidence type="ECO:0000256" key="7">
    <source>
        <dbReference type="ARBA" id="ARBA00048062"/>
    </source>
</evidence>
<accession>A0A2J0YUF2</accession>
<proteinExistence type="inferred from homology"/>
<dbReference type="RefSeq" id="WP_100674686.1">
    <property type="nucleotide sequence ID" value="NZ_NJGD01000026.1"/>
</dbReference>
<dbReference type="InterPro" id="IPR029069">
    <property type="entry name" value="HotDog_dom_sf"/>
</dbReference>
<evidence type="ECO:0000259" key="8">
    <source>
        <dbReference type="Pfam" id="PF03061"/>
    </source>
</evidence>
<dbReference type="PANTHER" id="PTHR43240">
    <property type="entry name" value="1,4-DIHYDROXY-2-NAPHTHOYL-COA THIOESTERASE 1"/>
    <property type="match status" value="1"/>
</dbReference>
<dbReference type="CDD" id="cd03443">
    <property type="entry name" value="PaaI_thioesterase"/>
    <property type="match status" value="1"/>
</dbReference>
<dbReference type="EMBL" id="NJGD01000026">
    <property type="protein sequence ID" value="PJR09877.1"/>
    <property type="molecule type" value="Genomic_DNA"/>
</dbReference>
<sequence>MSLVKHEKLSPFVEFLGVEIVHQGDDRVATLLPPQTVLQNRKGDIHGGVLATLLDTTLGMAARGGMEEQAASSTLSLTVNYLSPARGELLCNARCVRRGRSIRFVEGQVTDNRGEVVATAIATFKVFATNNKSADRPRSGLVE</sequence>
<comment type="catalytic activity">
    <reaction evidence="3">
        <text>a long-chain fatty acyl-CoA + H2O = a long-chain fatty acid + CoA + H(+)</text>
        <dbReference type="Rhea" id="RHEA:67680"/>
        <dbReference type="ChEBI" id="CHEBI:15377"/>
        <dbReference type="ChEBI" id="CHEBI:15378"/>
        <dbReference type="ChEBI" id="CHEBI:57287"/>
        <dbReference type="ChEBI" id="CHEBI:57560"/>
        <dbReference type="ChEBI" id="CHEBI:83139"/>
    </reaction>
</comment>
<dbReference type="Pfam" id="PF03061">
    <property type="entry name" value="4HBT"/>
    <property type="match status" value="1"/>
</dbReference>
<organism evidence="9 10">
    <name type="scientific">Rhizobium meliloti</name>
    <name type="common">Ensifer meliloti</name>
    <name type="synonym">Sinorhizobium meliloti</name>
    <dbReference type="NCBI Taxonomy" id="382"/>
    <lineage>
        <taxon>Bacteria</taxon>
        <taxon>Pseudomonadati</taxon>
        <taxon>Pseudomonadota</taxon>
        <taxon>Alphaproteobacteria</taxon>
        <taxon>Hyphomicrobiales</taxon>
        <taxon>Rhizobiaceae</taxon>
        <taxon>Sinorhizobium/Ensifer group</taxon>
        <taxon>Sinorhizobium</taxon>
    </lineage>
</organism>
<dbReference type="SUPFAM" id="SSF54637">
    <property type="entry name" value="Thioesterase/thiol ester dehydrase-isomerase"/>
    <property type="match status" value="1"/>
</dbReference>
<evidence type="ECO:0000256" key="1">
    <source>
        <dbReference type="ARBA" id="ARBA00022801"/>
    </source>
</evidence>
<evidence type="ECO:0000256" key="6">
    <source>
        <dbReference type="ARBA" id="ARBA00040062"/>
    </source>
</evidence>
<evidence type="ECO:0000256" key="2">
    <source>
        <dbReference type="ARBA" id="ARBA00035880"/>
    </source>
</evidence>
<dbReference type="AlphaFoldDB" id="A0A2J0YUF2"/>
<dbReference type="PANTHER" id="PTHR43240:SF20">
    <property type="entry name" value="MEDIUM_LONG-CHAIN ACYL-COA THIOESTERASE YIGI"/>
    <property type="match status" value="1"/>
</dbReference>